<keyword evidence="2" id="KW-1185">Reference proteome</keyword>
<evidence type="ECO:0000313" key="2">
    <source>
        <dbReference type="Proteomes" id="UP000182740"/>
    </source>
</evidence>
<dbReference type="Proteomes" id="UP000182740">
    <property type="component" value="Unassembled WGS sequence"/>
</dbReference>
<evidence type="ECO:0000313" key="1">
    <source>
        <dbReference type="EMBL" id="SFW11994.1"/>
    </source>
</evidence>
<proteinExistence type="predicted"/>
<reference evidence="2" key="1">
    <citation type="submission" date="2016-11" db="EMBL/GenBank/DDBJ databases">
        <authorList>
            <person name="Varghese N."/>
            <person name="Submissions S."/>
        </authorList>
    </citation>
    <scope>NUCLEOTIDE SEQUENCE [LARGE SCALE GENOMIC DNA]</scope>
    <source>
        <strain evidence="2">DSM 44671</strain>
    </source>
</reference>
<protein>
    <submittedName>
        <fullName evidence="1">Uncharacterized protein</fullName>
    </submittedName>
</protein>
<dbReference type="EMBL" id="FPJG01000001">
    <property type="protein sequence ID" value="SFW11994.1"/>
    <property type="molecule type" value="Genomic_DNA"/>
</dbReference>
<sequence length="78" mass="8462">MVSATKIPACPGHPNKQTKQVLCRGLRTGTGTVRIGPTPPFEDLGCRRCIRAAVKDGYTEIITKDGVLNLAELLTQQR</sequence>
<organism evidence="1 2">
    <name type="scientific">Amycolatopsis australiensis</name>
    <dbReference type="NCBI Taxonomy" id="546364"/>
    <lineage>
        <taxon>Bacteria</taxon>
        <taxon>Bacillati</taxon>
        <taxon>Actinomycetota</taxon>
        <taxon>Actinomycetes</taxon>
        <taxon>Pseudonocardiales</taxon>
        <taxon>Pseudonocardiaceae</taxon>
        <taxon>Amycolatopsis</taxon>
    </lineage>
</organism>
<dbReference type="STRING" id="546364.SAMN04489730_0078"/>
<dbReference type="AlphaFoldDB" id="A0A1K1LM89"/>
<accession>A0A1K1LM89</accession>
<gene>
    <name evidence="1" type="ORF">SAMN04489730_0078</name>
</gene>
<name>A0A1K1LM89_9PSEU</name>
<dbReference type="RefSeq" id="WP_072474352.1">
    <property type="nucleotide sequence ID" value="NZ_FPJG01000001.1"/>
</dbReference>